<evidence type="ECO:0000313" key="3">
    <source>
        <dbReference type="Proteomes" id="UP000747399"/>
    </source>
</evidence>
<reference evidence="2" key="1">
    <citation type="journal article" date="2021" name="Proc. Natl. Acad. Sci. U.S.A.">
        <title>Three genomes in the algal genus Volvox reveal the fate of a haploid sex-determining region after a transition to homothallism.</title>
        <authorList>
            <person name="Yamamoto K."/>
            <person name="Hamaji T."/>
            <person name="Kawai-Toyooka H."/>
            <person name="Matsuzaki R."/>
            <person name="Takahashi F."/>
            <person name="Nishimura Y."/>
            <person name="Kawachi M."/>
            <person name="Noguchi H."/>
            <person name="Minakuchi Y."/>
            <person name="Umen J.G."/>
            <person name="Toyoda A."/>
            <person name="Nozaki H."/>
        </authorList>
    </citation>
    <scope>NUCLEOTIDE SEQUENCE</scope>
    <source>
        <strain evidence="2">NIES-3780</strain>
    </source>
</reference>
<sequence>MRHSITRQFVVQYDTSRPSLPPPRASSGAIPAQNVPPTPPQARPQMPGANPVTQATASTPSIHAPVQRPSSVYSPPGAYVNSAPAYLAYSSAPEIDPNALEASSNLGQRVLMDYIALVQNQLAAVNQVVASTVAQNQALTAQNQALLEELRIIKHQVQALTGPLADSQAANAVDAGALLVSEGPPMPSGTPQALEILATQSQLAVAALAVTSEADSVATGEDATAEALPQQQNSPFDGAATEAAAPSAPIKAAVEAMGIAQTAQAPQPLLRQLPPLSPVPISNPVVEAKAQPQLSVVVMSEPGSESSVPPKLPASDVDAPLGCEDTPLQLLSLVASELASLTEVAKPGAGGAAQAAEELRSSRGATAVTVKLSGPMSNVSEQPQSSATKSGEAATVATAAAQNGYTVAAMPAGTVAPPPQRARLQGRGGRYVGPPRADPYTGDAPSVATSTRRGVHLMDGAQASTAAAPTGTGSGAAASNKSSGKVGGSRAVITGRGGRGIAAGAIPGAVVGPGNGAANAVPVANIGSANDAAVEPSLPAATAGTAVRAAAVIEKRIRLSSTAKEMRDIIEEDRLSPEQVVLAAQQLPCIARLAQERQQELLESVTAGKDAEAELMALRELFLRLTARFHATMRSNAVASLRPAHLLSYLALTAVSGELRQPSSRAFASALRQMVAQHVGEVAPEVAAAAVAAVAQLDGTVAPGVLERACKVVTEGRAQLVDWKALVAAGQIAPLGRIGVEAAQQVLNDAETTCAVDSASAVAVLDAEAVLLTARGVLACSAAGVAVPPVRLRPLEAACRGEGVLAAMGPSGQLLVARAFVAAGCEPEDAWLDIWERE</sequence>
<dbReference type="EMBL" id="BNCO01000011">
    <property type="protein sequence ID" value="GIL51527.1"/>
    <property type="molecule type" value="Genomic_DNA"/>
</dbReference>
<name>A0A8J4B0Y6_9CHLO</name>
<keyword evidence="3" id="KW-1185">Reference proteome</keyword>
<protein>
    <submittedName>
        <fullName evidence="2">Uncharacterized protein</fullName>
    </submittedName>
</protein>
<organism evidence="2 3">
    <name type="scientific">Volvox africanus</name>
    <dbReference type="NCBI Taxonomy" id="51714"/>
    <lineage>
        <taxon>Eukaryota</taxon>
        <taxon>Viridiplantae</taxon>
        <taxon>Chlorophyta</taxon>
        <taxon>core chlorophytes</taxon>
        <taxon>Chlorophyceae</taxon>
        <taxon>CS clade</taxon>
        <taxon>Chlamydomonadales</taxon>
        <taxon>Volvocaceae</taxon>
        <taxon>Volvox</taxon>
    </lineage>
</organism>
<feature type="region of interest" description="Disordered" evidence="1">
    <location>
        <begin position="463"/>
        <end position="488"/>
    </location>
</feature>
<dbReference type="AlphaFoldDB" id="A0A8J4B0Y6"/>
<comment type="caution">
    <text evidence="2">The sequence shown here is derived from an EMBL/GenBank/DDBJ whole genome shotgun (WGS) entry which is preliminary data.</text>
</comment>
<feature type="non-terminal residue" evidence="2">
    <location>
        <position position="838"/>
    </location>
</feature>
<dbReference type="Proteomes" id="UP000747399">
    <property type="component" value="Unassembled WGS sequence"/>
</dbReference>
<gene>
    <name evidence="2" type="ORF">Vafri_7493</name>
</gene>
<evidence type="ECO:0000256" key="1">
    <source>
        <dbReference type="SAM" id="MobiDB-lite"/>
    </source>
</evidence>
<feature type="compositionally biased region" description="Polar residues" evidence="1">
    <location>
        <begin position="1"/>
        <end position="15"/>
    </location>
</feature>
<feature type="region of interest" description="Disordered" evidence="1">
    <location>
        <begin position="1"/>
        <end position="73"/>
    </location>
</feature>
<proteinExistence type="predicted"/>
<accession>A0A8J4B0Y6</accession>
<feature type="region of interest" description="Disordered" evidence="1">
    <location>
        <begin position="220"/>
        <end position="240"/>
    </location>
</feature>
<evidence type="ECO:0000313" key="2">
    <source>
        <dbReference type="EMBL" id="GIL51527.1"/>
    </source>
</evidence>
<feature type="compositionally biased region" description="Polar residues" evidence="1">
    <location>
        <begin position="51"/>
        <end position="61"/>
    </location>
</feature>